<sequence>MTRSAFTLIETTFVLFLIGTLITLTWLIWPPVQAIQDEKQFLKQFEVTYQNTLTQSMFTNQPGRIKVTGRQIKFETFNIKQPVSLIVPETLEIAAGSKLVFELGDSGMIKPGLIKFKSKITKKTYSYAIQMGWGRLHVKTN</sequence>
<feature type="transmembrane region" description="Helical" evidence="1">
    <location>
        <begin position="12"/>
        <end position="29"/>
    </location>
</feature>
<keyword evidence="1" id="KW-0472">Membrane</keyword>
<dbReference type="EMBL" id="JBHTOP010000026">
    <property type="protein sequence ID" value="MFD1672582.1"/>
    <property type="molecule type" value="Genomic_DNA"/>
</dbReference>
<evidence type="ECO:0000256" key="1">
    <source>
        <dbReference type="SAM" id="Phobius"/>
    </source>
</evidence>
<keyword evidence="1" id="KW-0812">Transmembrane</keyword>
<dbReference type="Proteomes" id="UP001597267">
    <property type="component" value="Unassembled WGS sequence"/>
</dbReference>
<evidence type="ECO:0008006" key="4">
    <source>
        <dbReference type="Google" id="ProtNLM"/>
    </source>
</evidence>
<reference evidence="3" key="1">
    <citation type="journal article" date="2019" name="Int. J. Syst. Evol. Microbiol.">
        <title>The Global Catalogue of Microorganisms (GCM) 10K type strain sequencing project: providing services to taxonomists for standard genome sequencing and annotation.</title>
        <authorList>
            <consortium name="The Broad Institute Genomics Platform"/>
            <consortium name="The Broad Institute Genome Sequencing Center for Infectious Disease"/>
            <person name="Wu L."/>
            <person name="Ma J."/>
        </authorList>
    </citation>
    <scope>NUCLEOTIDE SEQUENCE [LARGE SCALE GENOMIC DNA]</scope>
    <source>
        <strain evidence="3">CCM 8896</strain>
    </source>
</reference>
<keyword evidence="3" id="KW-1185">Reference proteome</keyword>
<accession>A0ABW4J878</accession>
<evidence type="ECO:0000313" key="3">
    <source>
        <dbReference type="Proteomes" id="UP001597267"/>
    </source>
</evidence>
<proteinExistence type="predicted"/>
<organism evidence="2 3">
    <name type="scientific">Agrilactobacillus yilanensis</name>
    <dbReference type="NCBI Taxonomy" id="2485997"/>
    <lineage>
        <taxon>Bacteria</taxon>
        <taxon>Bacillati</taxon>
        <taxon>Bacillota</taxon>
        <taxon>Bacilli</taxon>
        <taxon>Lactobacillales</taxon>
        <taxon>Lactobacillaceae</taxon>
        <taxon>Agrilactobacillus</taxon>
    </lineage>
</organism>
<gene>
    <name evidence="2" type="ORF">ACFQ5M_10760</name>
</gene>
<dbReference type="RefSeq" id="WP_125711881.1">
    <property type="nucleotide sequence ID" value="NZ_JBHTOP010000026.1"/>
</dbReference>
<comment type="caution">
    <text evidence="2">The sequence shown here is derived from an EMBL/GenBank/DDBJ whole genome shotgun (WGS) entry which is preliminary data.</text>
</comment>
<evidence type="ECO:0000313" key="2">
    <source>
        <dbReference type="EMBL" id="MFD1672582.1"/>
    </source>
</evidence>
<keyword evidence="1" id="KW-1133">Transmembrane helix</keyword>
<protein>
    <recommendedName>
        <fullName evidence="4">Type II secretion system protein</fullName>
    </recommendedName>
</protein>
<name>A0ABW4J878_9LACO</name>